<feature type="transmembrane region" description="Helical" evidence="1">
    <location>
        <begin position="75"/>
        <end position="91"/>
    </location>
</feature>
<dbReference type="EMBL" id="APAU02000002">
    <property type="protein sequence ID" value="EUB64718.1"/>
    <property type="molecule type" value="Genomic_DNA"/>
</dbReference>
<evidence type="ECO:0000256" key="1">
    <source>
        <dbReference type="SAM" id="Phobius"/>
    </source>
</evidence>
<name>W6UTV1_ECHGR</name>
<dbReference type="AlphaFoldDB" id="W6UTV1"/>
<dbReference type="Proteomes" id="UP000019149">
    <property type="component" value="Unassembled WGS sequence"/>
</dbReference>
<comment type="caution">
    <text evidence="2">The sequence shown here is derived from an EMBL/GenBank/DDBJ whole genome shotgun (WGS) entry which is preliminary data.</text>
</comment>
<evidence type="ECO:0000313" key="2">
    <source>
        <dbReference type="EMBL" id="EUB64718.1"/>
    </source>
</evidence>
<evidence type="ECO:0000313" key="3">
    <source>
        <dbReference type="Proteomes" id="UP000019149"/>
    </source>
</evidence>
<protein>
    <submittedName>
        <fullName evidence="2">Uncharacterized protein</fullName>
    </submittedName>
</protein>
<keyword evidence="3" id="KW-1185">Reference proteome</keyword>
<accession>W6UTV1</accession>
<dbReference type="GeneID" id="36336383"/>
<keyword evidence="1" id="KW-0472">Membrane</keyword>
<feature type="transmembrane region" description="Helical" evidence="1">
    <location>
        <begin position="33"/>
        <end position="55"/>
    </location>
</feature>
<sequence>MPQYYEFSVPYVGCGGHLSQPFVLLLRQLRSSAAHATVVPAVHIWQTVAKVFAVVLRAAVRKRGLKNTNHLKKRTFVCSFIAAYLPVWVIINCFDMRRATNSPPFAHLCLFQWKLNAFDLTTNRSSTFLLLSVVRLWKGEYFSEGVDVEISSTQVTFEHYIECVHEAEGMWKAKRKQGVIRLKFGWCRGRKVTDVHVMWFLQKIK</sequence>
<gene>
    <name evidence="2" type="ORF">EGR_00668</name>
</gene>
<keyword evidence="1" id="KW-1133">Transmembrane helix</keyword>
<dbReference type="CTD" id="36336383"/>
<organism evidence="2 3">
    <name type="scientific">Echinococcus granulosus</name>
    <name type="common">Hydatid tapeworm</name>
    <dbReference type="NCBI Taxonomy" id="6210"/>
    <lineage>
        <taxon>Eukaryota</taxon>
        <taxon>Metazoa</taxon>
        <taxon>Spiralia</taxon>
        <taxon>Lophotrochozoa</taxon>
        <taxon>Platyhelminthes</taxon>
        <taxon>Cestoda</taxon>
        <taxon>Eucestoda</taxon>
        <taxon>Cyclophyllidea</taxon>
        <taxon>Taeniidae</taxon>
        <taxon>Echinococcus</taxon>
        <taxon>Echinococcus granulosus group</taxon>
    </lineage>
</organism>
<keyword evidence="1" id="KW-0812">Transmembrane</keyword>
<dbReference type="KEGG" id="egl:EGR_00668"/>
<reference evidence="2 3" key="1">
    <citation type="journal article" date="2013" name="Nat. Genet.">
        <title>The genome of the hydatid tapeworm Echinococcus granulosus.</title>
        <authorList>
            <person name="Zheng H."/>
            <person name="Zhang W."/>
            <person name="Zhang L."/>
            <person name="Zhang Z."/>
            <person name="Li J."/>
            <person name="Lu G."/>
            <person name="Zhu Y."/>
            <person name="Wang Y."/>
            <person name="Huang Y."/>
            <person name="Liu J."/>
            <person name="Kang H."/>
            <person name="Chen J."/>
            <person name="Wang L."/>
            <person name="Chen A."/>
            <person name="Yu S."/>
            <person name="Gao Z."/>
            <person name="Jin L."/>
            <person name="Gu W."/>
            <person name="Wang Z."/>
            <person name="Zhao L."/>
            <person name="Shi B."/>
            <person name="Wen H."/>
            <person name="Lin R."/>
            <person name="Jones M.K."/>
            <person name="Brejova B."/>
            <person name="Vinar T."/>
            <person name="Zhao G."/>
            <person name="McManus D.P."/>
            <person name="Chen Z."/>
            <person name="Zhou Y."/>
            <person name="Wang S."/>
        </authorList>
    </citation>
    <scope>NUCLEOTIDE SEQUENCE [LARGE SCALE GENOMIC DNA]</scope>
</reference>
<dbReference type="RefSeq" id="XP_024355914.1">
    <property type="nucleotide sequence ID" value="XM_024489917.1"/>
</dbReference>
<proteinExistence type="predicted"/>